<reference evidence="1" key="1">
    <citation type="submission" date="2021-02" db="EMBL/GenBank/DDBJ databases">
        <authorList>
            <person name="Syme A R."/>
            <person name="Syme A R."/>
            <person name="Moolhuijzen P."/>
        </authorList>
    </citation>
    <scope>NUCLEOTIDE SEQUENCE</scope>
    <source>
        <strain evidence="1">W1-1</strain>
    </source>
</reference>
<evidence type="ECO:0000313" key="1">
    <source>
        <dbReference type="EMBL" id="CAE7024769.1"/>
    </source>
</evidence>
<protein>
    <submittedName>
        <fullName evidence="1">Acetyltransf-1 domain containing protein</fullName>
    </submittedName>
</protein>
<dbReference type="InterPro" id="IPR016181">
    <property type="entry name" value="Acyl_CoA_acyltransferase"/>
</dbReference>
<dbReference type="Gene3D" id="3.40.630.30">
    <property type="match status" value="1"/>
</dbReference>
<dbReference type="AlphaFoldDB" id="A0A6S6VXG3"/>
<gene>
    <name evidence="1" type="ORF">PTTW11_03808</name>
</gene>
<dbReference type="SUPFAM" id="SSF55729">
    <property type="entry name" value="Acyl-CoA N-acyltransferases (Nat)"/>
    <property type="match status" value="1"/>
</dbReference>
<evidence type="ECO:0000313" key="2">
    <source>
        <dbReference type="Proteomes" id="UP000472372"/>
    </source>
</evidence>
<name>A0A6S6VXG3_9PLEO</name>
<proteinExistence type="predicted"/>
<dbReference type="CDD" id="cd04301">
    <property type="entry name" value="NAT_SF"/>
    <property type="match status" value="1"/>
</dbReference>
<dbReference type="EMBL" id="HG992979">
    <property type="protein sequence ID" value="CAE7024769.1"/>
    <property type="molecule type" value="Genomic_DNA"/>
</dbReference>
<dbReference type="Proteomes" id="UP000472372">
    <property type="component" value="Chromosome 3"/>
</dbReference>
<accession>A0A6S6VXG3</accession>
<sequence>MASLPSVHGVRVATQDDLHRISTVAAAAFFSSPTFQFQRPLHHRFSSDTIASYFMQYDAAIRDPLCLVLVAEDTLEADEAKHVYEALRGAFSSQPSDCQAIVGVCSIQLKPNSSYVDHLQQRPTLASPATNQPGVNDLQRDQSAEAVAIYNQVTRPAKLKCVSPIPFPNVMLTTNHRYLDGNMRLSTLAVAPAYWRRGHARRLVSFCTQLADLDNAVLGVSATPYGAKVVSKAGFQEQDVIRYTPLTIGQQLQQGAISAAGFELWYSMPHPGGHAFLGESDNLAVSTIIGIPSAVILDNEQSQGVMRDDLHDKLIGTDYLLALAAFFQVRQGRIDLVQKRKA</sequence>
<organism evidence="1 2">
    <name type="scientific">Pyrenophora teres f. teres</name>
    <dbReference type="NCBI Taxonomy" id="97479"/>
    <lineage>
        <taxon>Eukaryota</taxon>
        <taxon>Fungi</taxon>
        <taxon>Dikarya</taxon>
        <taxon>Ascomycota</taxon>
        <taxon>Pezizomycotina</taxon>
        <taxon>Dothideomycetes</taxon>
        <taxon>Pleosporomycetidae</taxon>
        <taxon>Pleosporales</taxon>
        <taxon>Pleosporineae</taxon>
        <taxon>Pleosporaceae</taxon>
        <taxon>Pyrenophora</taxon>
    </lineage>
</organism>